<comment type="caution">
    <text evidence="1">The sequence shown here is derived from an EMBL/GenBank/DDBJ whole genome shotgun (WGS) entry which is preliminary data.</text>
</comment>
<protein>
    <submittedName>
        <fullName evidence="1">Nuclear transport factor 2 family protein</fullName>
    </submittedName>
</protein>
<gene>
    <name evidence="1" type="ORF">G6047_10980</name>
</gene>
<evidence type="ECO:0000313" key="2">
    <source>
        <dbReference type="Proteomes" id="UP000712080"/>
    </source>
</evidence>
<dbReference type="EMBL" id="JAAMPU010000106">
    <property type="protein sequence ID" value="NMH28556.1"/>
    <property type="molecule type" value="Genomic_DNA"/>
</dbReference>
<evidence type="ECO:0000313" key="1">
    <source>
        <dbReference type="EMBL" id="NMH28556.1"/>
    </source>
</evidence>
<proteinExistence type="predicted"/>
<keyword evidence="2" id="KW-1185">Reference proteome</keyword>
<dbReference type="AlphaFoldDB" id="A0A972JGU3"/>
<dbReference type="RefSeq" id="WP_169527667.1">
    <property type="nucleotide sequence ID" value="NZ_JAAMPU010000106.1"/>
</dbReference>
<accession>A0A972JGU3</accession>
<organism evidence="1 2">
    <name type="scientific">Flavobacterium silvaticum</name>
    <dbReference type="NCBI Taxonomy" id="1852020"/>
    <lineage>
        <taxon>Bacteria</taxon>
        <taxon>Pseudomonadati</taxon>
        <taxon>Bacteroidota</taxon>
        <taxon>Flavobacteriia</taxon>
        <taxon>Flavobacteriales</taxon>
        <taxon>Flavobacteriaceae</taxon>
        <taxon>Flavobacterium</taxon>
    </lineage>
</organism>
<dbReference type="InterPro" id="IPR032710">
    <property type="entry name" value="NTF2-like_dom_sf"/>
</dbReference>
<dbReference type="Proteomes" id="UP000712080">
    <property type="component" value="Unassembled WGS sequence"/>
</dbReference>
<dbReference type="SUPFAM" id="SSF54427">
    <property type="entry name" value="NTF2-like"/>
    <property type="match status" value="1"/>
</dbReference>
<reference evidence="1" key="1">
    <citation type="submission" date="2020-02" db="EMBL/GenBank/DDBJ databases">
        <title>Flavobacterium sp. genome.</title>
        <authorList>
            <person name="Jung H.S."/>
            <person name="Baek J.H."/>
            <person name="Jeon C.O."/>
        </authorList>
    </citation>
    <scope>NUCLEOTIDE SEQUENCE</scope>
    <source>
        <strain evidence="1">SE-s28</strain>
    </source>
</reference>
<dbReference type="Gene3D" id="3.10.450.50">
    <property type="match status" value="1"/>
</dbReference>
<name>A0A972JGU3_9FLAO</name>
<sequence>MSTSVKGMIDQYILAWNQKSLGNYAAGFSKCWAKNGQYADPYGTYDGLDAIVNFASKSGEIVPERVFSILEEPEFHNHYGRYAWKVALPDGQNTGYDYFEFDENFRITKLVSFFKLPDDYPIEKLQ</sequence>